<keyword evidence="3" id="KW-1185">Reference proteome</keyword>
<name>S8FF93_FOMSC</name>
<accession>S8FF93</accession>
<dbReference type="Proteomes" id="UP000015241">
    <property type="component" value="Unassembled WGS sequence"/>
</dbReference>
<dbReference type="InParanoid" id="S8FF93"/>
<comment type="similarity">
    <text evidence="1">Belongs to the asaB hydroxylase/desaturase family.</text>
</comment>
<dbReference type="OrthoDB" id="412788at2759"/>
<evidence type="ECO:0000313" key="2">
    <source>
        <dbReference type="EMBL" id="EPS97069.1"/>
    </source>
</evidence>
<dbReference type="HOGENOM" id="CLU_2527489_0_0_1"/>
<dbReference type="GO" id="GO:0016491">
    <property type="term" value="F:oxidoreductase activity"/>
    <property type="evidence" value="ECO:0007669"/>
    <property type="project" value="InterPro"/>
</dbReference>
<dbReference type="PANTHER" id="PTHR34598">
    <property type="entry name" value="BLL6449 PROTEIN"/>
    <property type="match status" value="1"/>
</dbReference>
<sequence>MSVAHVPRSLRTSLNYSRALDDRAPYIYVHDPPAGIAKENLATEAYPVQINDARGHESRFTLDTTGFQFTTHVTPETWADFGRS</sequence>
<dbReference type="PANTHER" id="PTHR34598:SF3">
    <property type="entry name" value="OXIDOREDUCTASE AN1597"/>
    <property type="match status" value="1"/>
</dbReference>
<protein>
    <submittedName>
        <fullName evidence="2">Uncharacterized protein</fullName>
    </submittedName>
</protein>
<reference evidence="2 3" key="1">
    <citation type="journal article" date="2012" name="Science">
        <title>The Paleozoic origin of enzymatic lignin decomposition reconstructed from 31 fungal genomes.</title>
        <authorList>
            <person name="Floudas D."/>
            <person name="Binder M."/>
            <person name="Riley R."/>
            <person name="Barry K."/>
            <person name="Blanchette R.A."/>
            <person name="Henrissat B."/>
            <person name="Martinez A.T."/>
            <person name="Otillar R."/>
            <person name="Spatafora J.W."/>
            <person name="Yadav J.S."/>
            <person name="Aerts A."/>
            <person name="Benoit I."/>
            <person name="Boyd A."/>
            <person name="Carlson A."/>
            <person name="Copeland A."/>
            <person name="Coutinho P.M."/>
            <person name="de Vries R.P."/>
            <person name="Ferreira P."/>
            <person name="Findley K."/>
            <person name="Foster B."/>
            <person name="Gaskell J."/>
            <person name="Glotzer D."/>
            <person name="Gorecki P."/>
            <person name="Heitman J."/>
            <person name="Hesse C."/>
            <person name="Hori C."/>
            <person name="Igarashi K."/>
            <person name="Jurgens J.A."/>
            <person name="Kallen N."/>
            <person name="Kersten P."/>
            <person name="Kohler A."/>
            <person name="Kuees U."/>
            <person name="Kumar T.K.A."/>
            <person name="Kuo A."/>
            <person name="LaButti K."/>
            <person name="Larrondo L.F."/>
            <person name="Lindquist E."/>
            <person name="Ling A."/>
            <person name="Lombard V."/>
            <person name="Lucas S."/>
            <person name="Lundell T."/>
            <person name="Martin R."/>
            <person name="McLaughlin D.J."/>
            <person name="Morgenstern I."/>
            <person name="Morin E."/>
            <person name="Murat C."/>
            <person name="Nagy L.G."/>
            <person name="Nolan M."/>
            <person name="Ohm R.A."/>
            <person name="Patyshakuliyeva A."/>
            <person name="Rokas A."/>
            <person name="Ruiz-Duenas F.J."/>
            <person name="Sabat G."/>
            <person name="Salamov A."/>
            <person name="Samejima M."/>
            <person name="Schmutz J."/>
            <person name="Slot J.C."/>
            <person name="St John F."/>
            <person name="Stenlid J."/>
            <person name="Sun H."/>
            <person name="Sun S."/>
            <person name="Syed K."/>
            <person name="Tsang A."/>
            <person name="Wiebenga A."/>
            <person name="Young D."/>
            <person name="Pisabarro A."/>
            <person name="Eastwood D.C."/>
            <person name="Martin F."/>
            <person name="Cullen D."/>
            <person name="Grigoriev I.V."/>
            <person name="Hibbett D.S."/>
        </authorList>
    </citation>
    <scope>NUCLEOTIDE SEQUENCE</scope>
    <source>
        <strain evidence="3">FP-58527</strain>
    </source>
</reference>
<dbReference type="AlphaFoldDB" id="S8FF93"/>
<organism evidence="2 3">
    <name type="scientific">Fomitopsis schrenkii</name>
    <name type="common">Brown rot fungus</name>
    <dbReference type="NCBI Taxonomy" id="2126942"/>
    <lineage>
        <taxon>Eukaryota</taxon>
        <taxon>Fungi</taxon>
        <taxon>Dikarya</taxon>
        <taxon>Basidiomycota</taxon>
        <taxon>Agaricomycotina</taxon>
        <taxon>Agaricomycetes</taxon>
        <taxon>Polyporales</taxon>
        <taxon>Fomitopsis</taxon>
    </lineage>
</organism>
<gene>
    <name evidence="2" type="ORF">FOMPIDRAFT_42872</name>
</gene>
<evidence type="ECO:0000313" key="3">
    <source>
        <dbReference type="Proteomes" id="UP000015241"/>
    </source>
</evidence>
<dbReference type="EMBL" id="KE504180">
    <property type="protein sequence ID" value="EPS97069.1"/>
    <property type="molecule type" value="Genomic_DNA"/>
</dbReference>
<evidence type="ECO:0000256" key="1">
    <source>
        <dbReference type="ARBA" id="ARBA00023604"/>
    </source>
</evidence>
<dbReference type="STRING" id="743788.S8FF93"/>
<proteinExistence type="inferred from homology"/>
<dbReference type="InterPro" id="IPR044053">
    <property type="entry name" value="AsaB-like"/>
</dbReference>